<dbReference type="InterPro" id="IPR000682">
    <property type="entry name" value="PCMT"/>
</dbReference>
<dbReference type="PANTHER" id="PTHR11579">
    <property type="entry name" value="PROTEIN-L-ISOASPARTATE O-METHYLTRANSFERASE"/>
    <property type="match status" value="1"/>
</dbReference>
<keyword evidence="6 12" id="KW-0489">Methyltransferase</keyword>
<comment type="caution">
    <text evidence="12">The sequence shown here is derived from an EMBL/GenBank/DDBJ whole genome shotgun (WGS) entry which is preliminary data.</text>
</comment>
<keyword evidence="13" id="KW-1185">Reference proteome</keyword>
<accession>A0ABV3DN36</accession>
<comment type="subcellular location">
    <subcellularLocation>
        <location evidence="1">Cytoplasm</location>
    </subcellularLocation>
</comment>
<evidence type="ECO:0000256" key="5">
    <source>
        <dbReference type="ARBA" id="ARBA00022490"/>
    </source>
</evidence>
<dbReference type="Proteomes" id="UP001551482">
    <property type="component" value="Unassembled WGS sequence"/>
</dbReference>
<organism evidence="12 13">
    <name type="scientific">Streptodolium elevatio</name>
    <dbReference type="NCBI Taxonomy" id="3157996"/>
    <lineage>
        <taxon>Bacteria</taxon>
        <taxon>Bacillati</taxon>
        <taxon>Actinomycetota</taxon>
        <taxon>Actinomycetes</taxon>
        <taxon>Kitasatosporales</taxon>
        <taxon>Streptomycetaceae</taxon>
        <taxon>Streptodolium</taxon>
    </lineage>
</organism>
<dbReference type="EMBL" id="JBEZFP010000081">
    <property type="protein sequence ID" value="MEU8137161.1"/>
    <property type="molecule type" value="Genomic_DNA"/>
</dbReference>
<protein>
    <recommendedName>
        <fullName evidence="4">Protein-L-isoaspartate O-methyltransferase</fullName>
        <ecNumber evidence="3">2.1.1.77</ecNumber>
    </recommendedName>
    <alternativeName>
        <fullName evidence="11">L-isoaspartyl protein carboxyl methyltransferase</fullName>
    </alternativeName>
    <alternativeName>
        <fullName evidence="9">Protein L-isoaspartyl methyltransferase</fullName>
    </alternativeName>
    <alternativeName>
        <fullName evidence="10">Protein-beta-aspartate methyltransferase</fullName>
    </alternativeName>
</protein>
<dbReference type="CDD" id="cd02440">
    <property type="entry name" value="AdoMet_MTases"/>
    <property type="match status" value="1"/>
</dbReference>
<evidence type="ECO:0000313" key="13">
    <source>
        <dbReference type="Proteomes" id="UP001551482"/>
    </source>
</evidence>
<dbReference type="RefSeq" id="WP_358358654.1">
    <property type="nucleotide sequence ID" value="NZ_JBEZFP010000081.1"/>
</dbReference>
<gene>
    <name evidence="12" type="ORF">AB0C36_27045</name>
</gene>
<evidence type="ECO:0000256" key="6">
    <source>
        <dbReference type="ARBA" id="ARBA00022603"/>
    </source>
</evidence>
<evidence type="ECO:0000256" key="4">
    <source>
        <dbReference type="ARBA" id="ARBA00013346"/>
    </source>
</evidence>
<comment type="similarity">
    <text evidence="2">Belongs to the methyltransferase superfamily. L-isoaspartyl/D-aspartyl protein methyltransferase family.</text>
</comment>
<evidence type="ECO:0000256" key="10">
    <source>
        <dbReference type="ARBA" id="ARBA00031323"/>
    </source>
</evidence>
<keyword evidence="7" id="KW-0808">Transferase</keyword>
<dbReference type="GO" id="GO:0032259">
    <property type="term" value="P:methylation"/>
    <property type="evidence" value="ECO:0007669"/>
    <property type="project" value="UniProtKB-KW"/>
</dbReference>
<evidence type="ECO:0000256" key="2">
    <source>
        <dbReference type="ARBA" id="ARBA00005369"/>
    </source>
</evidence>
<evidence type="ECO:0000256" key="11">
    <source>
        <dbReference type="ARBA" id="ARBA00031350"/>
    </source>
</evidence>
<dbReference type="GO" id="GO:0008168">
    <property type="term" value="F:methyltransferase activity"/>
    <property type="evidence" value="ECO:0007669"/>
    <property type="project" value="UniProtKB-KW"/>
</dbReference>
<dbReference type="EC" id="2.1.1.77" evidence="3"/>
<dbReference type="Pfam" id="PF01135">
    <property type="entry name" value="PCMT"/>
    <property type="match status" value="1"/>
</dbReference>
<sequence length="364" mass="39115">MKVDNTSLRLLGRDRTPFLPGKLWVAEQEILVDQADDPDGWLEAAHSDTSLVTQWDDGAGNPGGLPTCSASMPSLVEKMLDACDLHPGQRILEIGAGTGFTAALLKDRVGPSGRVVSIEVDPSLAATARKRLKDAGVDAEVIAADGLKPSVLDGPFDRIHVTCAIRGPVPAAWIRLCPTGKIMMPWTPTFTHAADYVTTLDVHDGIAMGRFRYPVAFMKARSQRRTPWSEWPEGGETRAYESRLSPGELGAPLGNAGEFVVGLLLPGMEHYTTGVHPSDGERVLWLRHGDRFASLGFGAGISVNVAGDDGLVSDYIAAVEWWMNHGWPDPGGFGLMVRARDDCSHATTAVWHATPGVLVSARSH</sequence>
<dbReference type="PANTHER" id="PTHR11579:SF0">
    <property type="entry name" value="PROTEIN-L-ISOASPARTATE(D-ASPARTATE) O-METHYLTRANSFERASE"/>
    <property type="match status" value="1"/>
</dbReference>
<evidence type="ECO:0000256" key="3">
    <source>
        <dbReference type="ARBA" id="ARBA00011890"/>
    </source>
</evidence>
<dbReference type="SUPFAM" id="SSF53335">
    <property type="entry name" value="S-adenosyl-L-methionine-dependent methyltransferases"/>
    <property type="match status" value="1"/>
</dbReference>
<evidence type="ECO:0000256" key="7">
    <source>
        <dbReference type="ARBA" id="ARBA00022679"/>
    </source>
</evidence>
<evidence type="ECO:0000256" key="1">
    <source>
        <dbReference type="ARBA" id="ARBA00004496"/>
    </source>
</evidence>
<proteinExistence type="inferred from homology"/>
<reference evidence="12 13" key="1">
    <citation type="submission" date="2024-06" db="EMBL/GenBank/DDBJ databases">
        <title>The Natural Products Discovery Center: Release of the First 8490 Sequenced Strains for Exploring Actinobacteria Biosynthetic Diversity.</title>
        <authorList>
            <person name="Kalkreuter E."/>
            <person name="Kautsar S.A."/>
            <person name="Yang D."/>
            <person name="Bader C.D."/>
            <person name="Teijaro C.N."/>
            <person name="Fluegel L."/>
            <person name="Davis C.M."/>
            <person name="Simpson J.R."/>
            <person name="Lauterbach L."/>
            <person name="Steele A.D."/>
            <person name="Gui C."/>
            <person name="Meng S."/>
            <person name="Li G."/>
            <person name="Viehrig K."/>
            <person name="Ye F."/>
            <person name="Su P."/>
            <person name="Kiefer A.F."/>
            <person name="Nichols A."/>
            <person name="Cepeda A.J."/>
            <person name="Yan W."/>
            <person name="Fan B."/>
            <person name="Jiang Y."/>
            <person name="Adhikari A."/>
            <person name="Zheng C.-J."/>
            <person name="Schuster L."/>
            <person name="Cowan T.M."/>
            <person name="Smanski M.J."/>
            <person name="Chevrette M.G."/>
            <person name="De Carvalho L.P.S."/>
            <person name="Shen B."/>
        </authorList>
    </citation>
    <scope>NUCLEOTIDE SEQUENCE [LARGE SCALE GENOMIC DNA]</scope>
    <source>
        <strain evidence="12 13">NPDC048946</strain>
    </source>
</reference>
<evidence type="ECO:0000313" key="12">
    <source>
        <dbReference type="EMBL" id="MEU8137161.1"/>
    </source>
</evidence>
<dbReference type="InterPro" id="IPR029063">
    <property type="entry name" value="SAM-dependent_MTases_sf"/>
</dbReference>
<evidence type="ECO:0000256" key="8">
    <source>
        <dbReference type="ARBA" id="ARBA00022691"/>
    </source>
</evidence>
<name>A0ABV3DN36_9ACTN</name>
<evidence type="ECO:0000256" key="9">
    <source>
        <dbReference type="ARBA" id="ARBA00030757"/>
    </source>
</evidence>
<keyword evidence="8" id="KW-0949">S-adenosyl-L-methionine</keyword>
<dbReference type="Gene3D" id="3.40.50.150">
    <property type="entry name" value="Vaccinia Virus protein VP39"/>
    <property type="match status" value="1"/>
</dbReference>
<keyword evidence="5" id="KW-0963">Cytoplasm</keyword>